<dbReference type="InterPro" id="IPR004378">
    <property type="entry name" value="F420H2_quin_Rdtase"/>
</dbReference>
<dbReference type="Pfam" id="PF04075">
    <property type="entry name" value="F420H2_quin_red"/>
    <property type="match status" value="1"/>
</dbReference>
<dbReference type="EMBL" id="JAEKNR010000229">
    <property type="protein sequence ID" value="MBJ7600935.1"/>
    <property type="molecule type" value="Genomic_DNA"/>
</dbReference>
<dbReference type="GO" id="GO:0016491">
    <property type="term" value="F:oxidoreductase activity"/>
    <property type="evidence" value="ECO:0007669"/>
    <property type="project" value="InterPro"/>
</dbReference>
<protein>
    <submittedName>
        <fullName evidence="1">Nitroreductase family deazaflavin-dependent oxidoreductase</fullName>
    </submittedName>
</protein>
<reference evidence="1" key="1">
    <citation type="submission" date="2020-10" db="EMBL/GenBank/DDBJ databases">
        <title>Ca. Dormibacterota MAGs.</title>
        <authorList>
            <person name="Montgomery K."/>
        </authorList>
    </citation>
    <scope>NUCLEOTIDE SEQUENCE [LARGE SCALE GENOMIC DNA]</scope>
    <source>
        <strain evidence="1">SC8812_S17_10</strain>
    </source>
</reference>
<comment type="caution">
    <text evidence="1">The sequence shown here is derived from an EMBL/GenBank/DDBJ whole genome shotgun (WGS) entry which is preliminary data.</text>
</comment>
<gene>
    <name evidence="1" type="ORF">JF922_23060</name>
</gene>
<dbReference type="RefSeq" id="WP_338204927.1">
    <property type="nucleotide sequence ID" value="NZ_JAEKNR010000229.1"/>
</dbReference>
<accession>A0A934N534</accession>
<dbReference type="InterPro" id="IPR012349">
    <property type="entry name" value="Split_barrel_FMN-bd"/>
</dbReference>
<sequence length="118" mass="12876">MALDALGDEPFCYLTTIGRRTGSRRTIEIWFAIRTPTVYLLSGDGAGAHWVRNLLSEPEVEVRIGAASFAGRARVLEGGAEEAAARQLLLEKYQPTYAGDLTGWSRTSLPVAVDLRIP</sequence>
<evidence type="ECO:0000313" key="1">
    <source>
        <dbReference type="EMBL" id="MBJ7600935.1"/>
    </source>
</evidence>
<dbReference type="AlphaFoldDB" id="A0A934N534"/>
<proteinExistence type="predicted"/>
<dbReference type="Gene3D" id="2.30.110.10">
    <property type="entry name" value="Electron Transport, Fmn-binding Protein, Chain A"/>
    <property type="match status" value="1"/>
</dbReference>
<name>A0A934N534_9BACT</name>
<keyword evidence="2" id="KW-1185">Reference proteome</keyword>
<dbReference type="SUPFAM" id="SSF50475">
    <property type="entry name" value="FMN-binding split barrel"/>
    <property type="match status" value="1"/>
</dbReference>
<evidence type="ECO:0000313" key="2">
    <source>
        <dbReference type="Proteomes" id="UP000612893"/>
    </source>
</evidence>
<organism evidence="1 2">
    <name type="scientific">Candidatus Nephthysia bennettiae</name>
    <dbReference type="NCBI Taxonomy" id="3127016"/>
    <lineage>
        <taxon>Bacteria</taxon>
        <taxon>Bacillati</taxon>
        <taxon>Candidatus Dormiibacterota</taxon>
        <taxon>Candidatus Dormibacteria</taxon>
        <taxon>Candidatus Dormibacterales</taxon>
        <taxon>Candidatus Dormibacteraceae</taxon>
        <taxon>Candidatus Nephthysia</taxon>
    </lineage>
</organism>
<dbReference type="NCBIfam" id="TIGR00026">
    <property type="entry name" value="hi_GC_TIGR00026"/>
    <property type="match status" value="1"/>
</dbReference>
<dbReference type="Proteomes" id="UP000612893">
    <property type="component" value="Unassembled WGS sequence"/>
</dbReference>